<evidence type="ECO:0000259" key="15">
    <source>
        <dbReference type="PROSITE" id="PS51195"/>
    </source>
</evidence>
<feature type="compositionally biased region" description="Polar residues" evidence="12">
    <location>
        <begin position="222"/>
        <end position="231"/>
    </location>
</feature>
<dbReference type="CDD" id="cd18787">
    <property type="entry name" value="SF2_C_DEAD"/>
    <property type="match status" value="1"/>
</dbReference>
<dbReference type="GO" id="GO:0003724">
    <property type="term" value="F:RNA helicase activity"/>
    <property type="evidence" value="ECO:0007669"/>
    <property type="project" value="UniProtKB-EC"/>
</dbReference>
<evidence type="ECO:0000256" key="12">
    <source>
        <dbReference type="SAM" id="MobiDB-lite"/>
    </source>
</evidence>
<dbReference type="InterPro" id="IPR027417">
    <property type="entry name" value="P-loop_NTPase"/>
</dbReference>
<dbReference type="EMBL" id="JANBUY010000347">
    <property type="protein sequence ID" value="KAJ2859854.1"/>
    <property type="molecule type" value="Genomic_DNA"/>
</dbReference>
<comment type="caution">
    <text evidence="16">The sequence shown here is derived from an EMBL/GenBank/DDBJ whole genome shotgun (WGS) entry which is preliminary data.</text>
</comment>
<feature type="compositionally biased region" description="Low complexity" evidence="12">
    <location>
        <begin position="28"/>
        <end position="49"/>
    </location>
</feature>
<keyword evidence="7" id="KW-0507">mRNA processing</keyword>
<keyword evidence="6" id="KW-0067">ATP-binding</keyword>
<dbReference type="InterPro" id="IPR056149">
    <property type="entry name" value="PRP5/DDX46/KHDC4_KH"/>
</dbReference>
<comment type="similarity">
    <text evidence="9">Belongs to the DEAD box helicase family. DDX46/PRP5 subfamily.</text>
</comment>
<keyword evidence="5" id="KW-0347">Helicase</keyword>
<dbReference type="GO" id="GO:0003676">
    <property type="term" value="F:nucleic acid binding"/>
    <property type="evidence" value="ECO:0007669"/>
    <property type="project" value="InterPro"/>
</dbReference>
<accession>A0A9W8IJ75</accession>
<evidence type="ECO:0000256" key="3">
    <source>
        <dbReference type="ARBA" id="ARBA00022741"/>
    </source>
</evidence>
<dbReference type="PROSITE" id="PS00039">
    <property type="entry name" value="DEAD_ATP_HELICASE"/>
    <property type="match status" value="1"/>
</dbReference>
<dbReference type="GO" id="GO:0005634">
    <property type="term" value="C:nucleus"/>
    <property type="evidence" value="ECO:0007669"/>
    <property type="project" value="UniProtKB-SubCell"/>
</dbReference>
<feature type="compositionally biased region" description="Basic residues" evidence="12">
    <location>
        <begin position="1"/>
        <end position="11"/>
    </location>
</feature>
<evidence type="ECO:0000259" key="13">
    <source>
        <dbReference type="PROSITE" id="PS51192"/>
    </source>
</evidence>
<feature type="short sequence motif" description="Q motif" evidence="10">
    <location>
        <begin position="383"/>
        <end position="411"/>
    </location>
</feature>
<keyword evidence="7" id="KW-0508">mRNA splicing</keyword>
<feature type="region of interest" description="Disordered" evidence="12">
    <location>
        <begin position="214"/>
        <end position="240"/>
    </location>
</feature>
<dbReference type="GO" id="GO:0008380">
    <property type="term" value="P:RNA splicing"/>
    <property type="evidence" value="ECO:0007669"/>
    <property type="project" value="UniProtKB-KW"/>
</dbReference>
<dbReference type="PROSITE" id="PS51194">
    <property type="entry name" value="HELICASE_CTER"/>
    <property type="match status" value="1"/>
</dbReference>
<feature type="domain" description="DEAD-box RNA helicase Q" evidence="15">
    <location>
        <begin position="383"/>
        <end position="411"/>
    </location>
</feature>
<feature type="compositionally biased region" description="Acidic residues" evidence="12">
    <location>
        <begin position="817"/>
        <end position="829"/>
    </location>
</feature>
<dbReference type="Proteomes" id="UP001140074">
    <property type="component" value="Unassembled WGS sequence"/>
</dbReference>
<dbReference type="Pfam" id="PF00271">
    <property type="entry name" value="Helicase_C"/>
    <property type="match status" value="1"/>
</dbReference>
<dbReference type="GO" id="GO:0016787">
    <property type="term" value="F:hydrolase activity"/>
    <property type="evidence" value="ECO:0007669"/>
    <property type="project" value="UniProtKB-KW"/>
</dbReference>
<dbReference type="SMART" id="SM00490">
    <property type="entry name" value="HELICc"/>
    <property type="match status" value="1"/>
</dbReference>
<dbReference type="SUPFAM" id="SSF52540">
    <property type="entry name" value="P-loop containing nucleoside triphosphate hydrolases"/>
    <property type="match status" value="2"/>
</dbReference>
<feature type="region of interest" description="Disordered" evidence="12">
    <location>
        <begin position="95"/>
        <end position="128"/>
    </location>
</feature>
<reference evidence="16" key="1">
    <citation type="submission" date="2022-07" db="EMBL/GenBank/DDBJ databases">
        <title>Phylogenomic reconstructions and comparative analyses of Kickxellomycotina fungi.</title>
        <authorList>
            <person name="Reynolds N.K."/>
            <person name="Stajich J.E."/>
            <person name="Barry K."/>
            <person name="Grigoriev I.V."/>
            <person name="Crous P."/>
            <person name="Smith M.E."/>
        </authorList>
    </citation>
    <scope>NUCLEOTIDE SEQUENCE</scope>
    <source>
        <strain evidence="16">RSA 476</strain>
    </source>
</reference>
<evidence type="ECO:0000256" key="11">
    <source>
        <dbReference type="SAM" id="Coils"/>
    </source>
</evidence>
<dbReference type="GO" id="GO:0005524">
    <property type="term" value="F:ATP binding"/>
    <property type="evidence" value="ECO:0007669"/>
    <property type="project" value="UniProtKB-KW"/>
</dbReference>
<dbReference type="PANTHER" id="PTHR47958">
    <property type="entry name" value="ATP-DEPENDENT RNA HELICASE DBP3"/>
    <property type="match status" value="1"/>
</dbReference>
<evidence type="ECO:0000256" key="5">
    <source>
        <dbReference type="ARBA" id="ARBA00022806"/>
    </source>
</evidence>
<evidence type="ECO:0000256" key="10">
    <source>
        <dbReference type="PROSITE-ProRule" id="PRU00552"/>
    </source>
</evidence>
<evidence type="ECO:0000256" key="4">
    <source>
        <dbReference type="ARBA" id="ARBA00022801"/>
    </source>
</evidence>
<evidence type="ECO:0000256" key="6">
    <source>
        <dbReference type="ARBA" id="ARBA00022840"/>
    </source>
</evidence>
<evidence type="ECO:0000256" key="7">
    <source>
        <dbReference type="ARBA" id="ARBA00023187"/>
    </source>
</evidence>
<dbReference type="FunFam" id="3.40.50.300:FF:000079">
    <property type="entry name" value="probable ATP-dependent RNA helicase DDX17"/>
    <property type="match status" value="1"/>
</dbReference>
<feature type="coiled-coil region" evidence="11">
    <location>
        <begin position="1059"/>
        <end position="1086"/>
    </location>
</feature>
<evidence type="ECO:0000256" key="9">
    <source>
        <dbReference type="ARBA" id="ARBA00038511"/>
    </source>
</evidence>
<evidence type="ECO:0000313" key="17">
    <source>
        <dbReference type="Proteomes" id="UP001140074"/>
    </source>
</evidence>
<feature type="compositionally biased region" description="Polar residues" evidence="12">
    <location>
        <begin position="118"/>
        <end position="128"/>
    </location>
</feature>
<keyword evidence="4 16" id="KW-0378">Hydrolase</keyword>
<dbReference type="Gene3D" id="3.40.50.300">
    <property type="entry name" value="P-loop containing nucleotide triphosphate hydrolases"/>
    <property type="match status" value="2"/>
</dbReference>
<proteinExistence type="inferred from homology"/>
<sequence length="1099" mass="118018">MSQSHTFRRSSRATSGRRNSRSPERGWRPSPSRNTSRSRRSPSPQASSRRTAERGANITRESTPPTFPTSPGVAATADNVKGLSVRERLALWRKSKEQAKPAEHTPLSAETDSRPASRASSMADDSNHFVTAPSSVVSDMHTGSEAAFESLPTTPGSSIVEALFVSAVSRPQSGSSIVGRPLGATSVKMKLGRVGINSRRPLLKPSLLSKSVFGSDDAGADTESSSNSTLQHSKRPPIDFSATSVSVETAMDIDAPESDPLEDYMQGVGALVNGSSKDVDISESGSDSLTHTKTGHAVTGDDSMFDDEAVDDPEDALALAAKRLKKKDLAVVDHSKMNYESFKKDFYIEPAELRNLTAEEVDMMRVDLGGVKIRGADAPKPATSWSHFGLPAACADVIRHQGFEKPTPVQAQSVPAILSGRDVIGVAKTGSGKTLAFILPMLRHIKAQRPLATSEGPIGLVMTPTRELAVQIHRECRPFLKPLGLRAVCAYGGSAIKDQIGELKRGAEIIVCTPGRLIDLLCANSGRVTNLHRITYLVLDEADRMFDMGFEPQVTKIVQSVRPSRQTVLFSATFPRQMEALARKILRRPLEIVVGGRALIPPEVAQHVEVVESKDKFVRLLGILGDSFNGNSDTLALVFVDRQEAADGLMRDLLRRGYVCNSLHGGKDQTDRDQAIADFKNRVFSVLIATSVAARGLDVRGLNIVINYDCPNHMEDLVHRVGRTGRAGNKGDAYTFISPDQDRYANEVVKALKLSGLTPPEDVQVLADAFLEKVKQGKARHGGKSGFGGKGLEKLDKERSMVKKIQKITYSAATGETLEDDDEDDEDDDDRRADADSDGEATSSARRGKAKSKDGSAAPDSETVRRLGHRRGNNGTSDTLVEAKSPQAEQPAAAVAPGPIVPPLPPGMSAVAQAALLAAKAAAQRLNIASEPRSQATPLSVVDQINQQLGTPVTPTSGDMAVSRPRAINTSRAGPLAPGTSVNVPAVPAPNLSTVPVGSYGCELDINDYPQKARWRATNHEALSQIIEQTGAAITTRGIYVPPGKPTPEGERRLYLSIESDSERSAEQAKSEIKRLLTEATILLMEQDSRGTTGRYSVV</sequence>
<keyword evidence="17" id="KW-1185">Reference proteome</keyword>
<dbReference type="InterPro" id="IPR000629">
    <property type="entry name" value="RNA-helicase_DEAD-box_CS"/>
</dbReference>
<dbReference type="EC" id="3.6.4.13" evidence="2"/>
<organism evidence="16 17">
    <name type="scientific">Coemansia aciculifera</name>
    <dbReference type="NCBI Taxonomy" id="417176"/>
    <lineage>
        <taxon>Eukaryota</taxon>
        <taxon>Fungi</taxon>
        <taxon>Fungi incertae sedis</taxon>
        <taxon>Zoopagomycota</taxon>
        <taxon>Kickxellomycotina</taxon>
        <taxon>Kickxellomycetes</taxon>
        <taxon>Kickxellales</taxon>
        <taxon>Kickxellaceae</taxon>
        <taxon>Coemansia</taxon>
    </lineage>
</organism>
<dbReference type="InterPro" id="IPR014001">
    <property type="entry name" value="Helicase_ATP-bd"/>
</dbReference>
<feature type="region of interest" description="Disordered" evidence="12">
    <location>
        <begin position="1"/>
        <end position="80"/>
    </location>
</feature>
<dbReference type="PROSITE" id="PS51192">
    <property type="entry name" value="HELICASE_ATP_BIND_1"/>
    <property type="match status" value="1"/>
</dbReference>
<gene>
    <name evidence="16" type="primary">PRP5</name>
    <name evidence="16" type="ORF">GGH94_005866</name>
</gene>
<dbReference type="Pfam" id="PF00270">
    <property type="entry name" value="DEAD"/>
    <property type="match status" value="1"/>
</dbReference>
<feature type="region of interest" description="Disordered" evidence="12">
    <location>
        <begin position="813"/>
        <end position="891"/>
    </location>
</feature>
<keyword evidence="11" id="KW-0175">Coiled coil</keyword>
<dbReference type="PROSITE" id="PS51195">
    <property type="entry name" value="Q_MOTIF"/>
    <property type="match status" value="1"/>
</dbReference>
<dbReference type="AlphaFoldDB" id="A0A9W8IJ75"/>
<dbReference type="InterPro" id="IPR014014">
    <property type="entry name" value="RNA_helicase_DEAD_Q_motif"/>
</dbReference>
<dbReference type="InterPro" id="IPR001650">
    <property type="entry name" value="Helicase_C-like"/>
</dbReference>
<dbReference type="Pfam" id="PF23469">
    <property type="entry name" value="KH_12"/>
    <property type="match status" value="1"/>
</dbReference>
<dbReference type="SMART" id="SM00487">
    <property type="entry name" value="DEXDc"/>
    <property type="match status" value="1"/>
</dbReference>
<name>A0A9W8IJ75_9FUNG</name>
<evidence type="ECO:0000259" key="14">
    <source>
        <dbReference type="PROSITE" id="PS51194"/>
    </source>
</evidence>
<keyword evidence="8" id="KW-0539">Nucleus</keyword>
<evidence type="ECO:0000256" key="1">
    <source>
        <dbReference type="ARBA" id="ARBA00004123"/>
    </source>
</evidence>
<feature type="domain" description="Helicase C-terminal" evidence="14">
    <location>
        <begin position="603"/>
        <end position="767"/>
    </location>
</feature>
<dbReference type="CDD" id="cd17953">
    <property type="entry name" value="DEADc_DDX46"/>
    <property type="match status" value="1"/>
</dbReference>
<evidence type="ECO:0000313" key="16">
    <source>
        <dbReference type="EMBL" id="KAJ2859854.1"/>
    </source>
</evidence>
<dbReference type="InterPro" id="IPR011545">
    <property type="entry name" value="DEAD/DEAH_box_helicase_dom"/>
</dbReference>
<comment type="subcellular location">
    <subcellularLocation>
        <location evidence="1">Nucleus</location>
    </subcellularLocation>
</comment>
<evidence type="ECO:0000256" key="2">
    <source>
        <dbReference type="ARBA" id="ARBA00012552"/>
    </source>
</evidence>
<feature type="domain" description="Helicase ATP-binding" evidence="13">
    <location>
        <begin position="414"/>
        <end position="592"/>
    </location>
</feature>
<evidence type="ECO:0000256" key="8">
    <source>
        <dbReference type="ARBA" id="ARBA00023242"/>
    </source>
</evidence>
<protein>
    <recommendedName>
        <fullName evidence="2">RNA helicase</fullName>
        <ecNumber evidence="2">3.6.4.13</ecNumber>
    </recommendedName>
</protein>
<keyword evidence="3" id="KW-0547">Nucleotide-binding</keyword>